<sequence>MLHCLLAFLLVAANYTVAYKILVFAPKYGVSHTNFMSKVADTLLDAGHDVVCDDLLHKSNRTRGFCSRYTEHSEFCPSFRVSFSVNNKGFSVPMTYMERALNLLEFVFMKIVIEHTLQLEFNGYLDEKFGRNVWSIQVKVWLSSAWVQRQLKSEHCLRAIVRMKPLTFCT</sequence>
<protein>
    <recommendedName>
        <fullName evidence="4">Glucuronosyltransferase</fullName>
    </recommendedName>
</protein>
<name>A0A2G9UDG3_TELCI</name>
<keyword evidence="3" id="KW-1185">Reference proteome</keyword>
<evidence type="ECO:0000313" key="2">
    <source>
        <dbReference type="EMBL" id="PIO68277.1"/>
    </source>
</evidence>
<proteinExistence type="predicted"/>
<dbReference type="AlphaFoldDB" id="A0A2G9UDG3"/>
<feature type="chain" id="PRO_5013728819" description="Glucuronosyltransferase" evidence="1">
    <location>
        <begin position="19"/>
        <end position="170"/>
    </location>
</feature>
<feature type="signal peptide" evidence="1">
    <location>
        <begin position="1"/>
        <end position="18"/>
    </location>
</feature>
<evidence type="ECO:0000256" key="1">
    <source>
        <dbReference type="SAM" id="SignalP"/>
    </source>
</evidence>
<gene>
    <name evidence="2" type="ORF">TELCIR_09940</name>
</gene>
<evidence type="ECO:0008006" key="4">
    <source>
        <dbReference type="Google" id="ProtNLM"/>
    </source>
</evidence>
<organism evidence="2 3">
    <name type="scientific">Teladorsagia circumcincta</name>
    <name type="common">Brown stomach worm</name>
    <name type="synonym">Ostertagia circumcincta</name>
    <dbReference type="NCBI Taxonomy" id="45464"/>
    <lineage>
        <taxon>Eukaryota</taxon>
        <taxon>Metazoa</taxon>
        <taxon>Ecdysozoa</taxon>
        <taxon>Nematoda</taxon>
        <taxon>Chromadorea</taxon>
        <taxon>Rhabditida</taxon>
        <taxon>Rhabditina</taxon>
        <taxon>Rhabditomorpha</taxon>
        <taxon>Strongyloidea</taxon>
        <taxon>Trichostrongylidae</taxon>
        <taxon>Teladorsagia</taxon>
    </lineage>
</organism>
<dbReference type="Proteomes" id="UP000230423">
    <property type="component" value="Unassembled WGS sequence"/>
</dbReference>
<dbReference type="OrthoDB" id="5865374at2759"/>
<accession>A0A2G9UDG3</accession>
<dbReference type="SUPFAM" id="SSF53756">
    <property type="entry name" value="UDP-Glycosyltransferase/glycogen phosphorylase"/>
    <property type="match status" value="1"/>
</dbReference>
<reference evidence="2 3" key="1">
    <citation type="submission" date="2015-09" db="EMBL/GenBank/DDBJ databases">
        <title>Draft genome of the parasitic nematode Teladorsagia circumcincta isolate WARC Sus (inbred).</title>
        <authorList>
            <person name="Mitreva M."/>
        </authorList>
    </citation>
    <scope>NUCLEOTIDE SEQUENCE [LARGE SCALE GENOMIC DNA]</scope>
    <source>
        <strain evidence="2 3">S</strain>
    </source>
</reference>
<dbReference type="EMBL" id="KZ347174">
    <property type="protein sequence ID" value="PIO68277.1"/>
    <property type="molecule type" value="Genomic_DNA"/>
</dbReference>
<evidence type="ECO:0000313" key="3">
    <source>
        <dbReference type="Proteomes" id="UP000230423"/>
    </source>
</evidence>
<keyword evidence="1" id="KW-0732">Signal</keyword>